<keyword evidence="5" id="KW-0325">Glycoprotein</keyword>
<dbReference type="GO" id="GO:0005576">
    <property type="term" value="C:extracellular region"/>
    <property type="evidence" value="ECO:0007669"/>
    <property type="project" value="UniProtKB-SubCell"/>
</dbReference>
<dbReference type="InterPro" id="IPR043504">
    <property type="entry name" value="Peptidase_S1_PA_chymotrypsin"/>
</dbReference>
<organism evidence="9 10">
    <name type="scientific">Diploscapter pachys</name>
    <dbReference type="NCBI Taxonomy" id="2018661"/>
    <lineage>
        <taxon>Eukaryota</taxon>
        <taxon>Metazoa</taxon>
        <taxon>Ecdysozoa</taxon>
        <taxon>Nematoda</taxon>
        <taxon>Chromadorea</taxon>
        <taxon>Rhabditida</taxon>
        <taxon>Rhabditina</taxon>
        <taxon>Rhabditomorpha</taxon>
        <taxon>Rhabditoidea</taxon>
        <taxon>Rhabditidae</taxon>
        <taxon>Diploscapter</taxon>
    </lineage>
</organism>
<dbReference type="FunFam" id="2.40.10.10:FF:000054">
    <property type="entry name" value="Complement C1r subcomponent"/>
    <property type="match status" value="1"/>
</dbReference>
<dbReference type="STRING" id="2018661.A0A2A2LQL1"/>
<dbReference type="GO" id="GO:0006508">
    <property type="term" value="P:proteolysis"/>
    <property type="evidence" value="ECO:0007669"/>
    <property type="project" value="UniProtKB-KW"/>
</dbReference>
<dbReference type="SUPFAM" id="SSF50494">
    <property type="entry name" value="Trypsin-like serine proteases"/>
    <property type="match status" value="1"/>
</dbReference>
<keyword evidence="2" id="KW-0964">Secreted</keyword>
<dbReference type="InterPro" id="IPR009003">
    <property type="entry name" value="Peptidase_S1_PA"/>
</dbReference>
<protein>
    <recommendedName>
        <fullName evidence="8">Peptidase S1 domain-containing protein</fullName>
    </recommendedName>
</protein>
<dbReference type="Gene3D" id="2.40.10.10">
    <property type="entry name" value="Trypsin-like serine proteases"/>
    <property type="match status" value="2"/>
</dbReference>
<keyword evidence="6" id="KW-0720">Serine protease</keyword>
<evidence type="ECO:0000313" key="10">
    <source>
        <dbReference type="Proteomes" id="UP000218231"/>
    </source>
</evidence>
<evidence type="ECO:0000256" key="3">
    <source>
        <dbReference type="ARBA" id="ARBA00022729"/>
    </source>
</evidence>
<dbReference type="AlphaFoldDB" id="A0A2A2LQL1"/>
<accession>A0A2A2LQL1</accession>
<feature type="chain" id="PRO_5012313499" description="Peptidase S1 domain-containing protein" evidence="7">
    <location>
        <begin position="17"/>
        <end position="276"/>
    </location>
</feature>
<dbReference type="InterPro" id="IPR018114">
    <property type="entry name" value="TRYPSIN_HIS"/>
</dbReference>
<dbReference type="Pfam" id="PF00089">
    <property type="entry name" value="Trypsin"/>
    <property type="match status" value="1"/>
</dbReference>
<keyword evidence="3 7" id="KW-0732">Signal</keyword>
<dbReference type="PANTHER" id="PTHR24252">
    <property type="entry name" value="ACROSIN-RELATED"/>
    <property type="match status" value="1"/>
</dbReference>
<reference evidence="9 10" key="1">
    <citation type="journal article" date="2017" name="Curr. Biol.">
        <title>Genome architecture and evolution of a unichromosomal asexual nematode.</title>
        <authorList>
            <person name="Fradin H."/>
            <person name="Zegar C."/>
            <person name="Gutwein M."/>
            <person name="Lucas J."/>
            <person name="Kovtun M."/>
            <person name="Corcoran D."/>
            <person name="Baugh L.R."/>
            <person name="Kiontke K."/>
            <person name="Gunsalus K."/>
            <person name="Fitch D.H."/>
            <person name="Piano F."/>
        </authorList>
    </citation>
    <scope>NUCLEOTIDE SEQUENCE [LARGE SCALE GENOMIC DNA]</scope>
    <source>
        <strain evidence="9">PF1309</strain>
    </source>
</reference>
<dbReference type="CDD" id="cd00190">
    <property type="entry name" value="Tryp_SPc"/>
    <property type="match status" value="1"/>
</dbReference>
<feature type="domain" description="Peptidase S1" evidence="8">
    <location>
        <begin position="44"/>
        <end position="276"/>
    </location>
</feature>
<evidence type="ECO:0000313" key="9">
    <source>
        <dbReference type="EMBL" id="PAV88419.1"/>
    </source>
</evidence>
<dbReference type="InterPro" id="IPR001314">
    <property type="entry name" value="Peptidase_S1A"/>
</dbReference>
<gene>
    <name evidence="9" type="ORF">WR25_05999</name>
</gene>
<proteinExistence type="predicted"/>
<name>A0A2A2LQL1_9BILA</name>
<dbReference type="PROSITE" id="PS00135">
    <property type="entry name" value="TRYPSIN_SER"/>
    <property type="match status" value="1"/>
</dbReference>
<dbReference type="PANTHER" id="PTHR24252:SF7">
    <property type="entry name" value="HYALIN"/>
    <property type="match status" value="1"/>
</dbReference>
<dbReference type="InterPro" id="IPR033116">
    <property type="entry name" value="TRYPSIN_SER"/>
</dbReference>
<dbReference type="PRINTS" id="PR00722">
    <property type="entry name" value="CHYMOTRYPSIN"/>
</dbReference>
<keyword evidence="6" id="KW-0378">Hydrolase</keyword>
<evidence type="ECO:0000256" key="2">
    <source>
        <dbReference type="ARBA" id="ARBA00022525"/>
    </source>
</evidence>
<evidence type="ECO:0000259" key="8">
    <source>
        <dbReference type="PROSITE" id="PS50240"/>
    </source>
</evidence>
<comment type="subcellular location">
    <subcellularLocation>
        <location evidence="1">Secreted</location>
    </subcellularLocation>
</comment>
<dbReference type="EMBL" id="LIAE01006519">
    <property type="protein sequence ID" value="PAV88419.1"/>
    <property type="molecule type" value="Genomic_DNA"/>
</dbReference>
<dbReference type="PROSITE" id="PS00134">
    <property type="entry name" value="TRYPSIN_HIS"/>
    <property type="match status" value="1"/>
</dbReference>
<evidence type="ECO:0000256" key="6">
    <source>
        <dbReference type="RuleBase" id="RU363034"/>
    </source>
</evidence>
<dbReference type="OrthoDB" id="5912168at2759"/>
<evidence type="ECO:0000256" key="7">
    <source>
        <dbReference type="SAM" id="SignalP"/>
    </source>
</evidence>
<sequence length="276" mass="30767">MKILIFLLLIPGFVCQEGCGVASSSTKNAPNLDDFEFGNDENRLIGGLSSHMWPWMVQLTYNGRHKCGGVLIDREIVLTAAHCFKNLNPDNFKVLAGGYWIHTGRPHKIVQVKMHALYNIFWAQSYDIALVKIQPPIEISNRTSTICLPKFNVPDRQICWGALGEEGSVSPNLREIHVPIMPIFECNNDQHYAGRIHLLSMICAGYSQGKVDSCHGDSGGPLMCGIDGRWEVHGIVSWGVGCGRRGLSKFKGEIIIPKIYRNKSPNSKFKVEFCPI</sequence>
<dbReference type="FunFam" id="2.40.10.10:FF:000068">
    <property type="entry name" value="transmembrane protease serine 2"/>
    <property type="match status" value="1"/>
</dbReference>
<comment type="caution">
    <text evidence="9">The sequence shown here is derived from an EMBL/GenBank/DDBJ whole genome shotgun (WGS) entry which is preliminary data.</text>
</comment>
<evidence type="ECO:0000256" key="1">
    <source>
        <dbReference type="ARBA" id="ARBA00004613"/>
    </source>
</evidence>
<dbReference type="InterPro" id="IPR001254">
    <property type="entry name" value="Trypsin_dom"/>
</dbReference>
<dbReference type="Proteomes" id="UP000218231">
    <property type="component" value="Unassembled WGS sequence"/>
</dbReference>
<evidence type="ECO:0000256" key="4">
    <source>
        <dbReference type="ARBA" id="ARBA00023157"/>
    </source>
</evidence>
<keyword evidence="10" id="KW-1185">Reference proteome</keyword>
<dbReference type="PROSITE" id="PS50240">
    <property type="entry name" value="TRYPSIN_DOM"/>
    <property type="match status" value="1"/>
</dbReference>
<feature type="signal peptide" evidence="7">
    <location>
        <begin position="1"/>
        <end position="16"/>
    </location>
</feature>
<keyword evidence="6" id="KW-0645">Protease</keyword>
<evidence type="ECO:0000256" key="5">
    <source>
        <dbReference type="ARBA" id="ARBA00023180"/>
    </source>
</evidence>
<dbReference type="SMART" id="SM00020">
    <property type="entry name" value="Tryp_SPc"/>
    <property type="match status" value="1"/>
</dbReference>
<dbReference type="GO" id="GO:0004252">
    <property type="term" value="F:serine-type endopeptidase activity"/>
    <property type="evidence" value="ECO:0007669"/>
    <property type="project" value="InterPro"/>
</dbReference>
<keyword evidence="4" id="KW-1015">Disulfide bond</keyword>